<evidence type="ECO:0000256" key="8">
    <source>
        <dbReference type="ARBA" id="ARBA00022723"/>
    </source>
</evidence>
<dbReference type="PANTHER" id="PTHR37928">
    <property type="entry name" value="CFEM DOMAIN PROTEIN (AFU_ORTHOLOGUE AFUA_6G14090)"/>
    <property type="match status" value="1"/>
</dbReference>
<keyword evidence="12 15" id="KW-1015">Disulfide bond</keyword>
<keyword evidence="8 15" id="KW-0479">Metal-binding</keyword>
<evidence type="ECO:0000256" key="11">
    <source>
        <dbReference type="ARBA" id="ARBA00023136"/>
    </source>
</evidence>
<evidence type="ECO:0000313" key="20">
    <source>
        <dbReference type="EMBL" id="KAK4214601.1"/>
    </source>
</evidence>
<dbReference type="GO" id="GO:0098552">
    <property type="term" value="C:side of membrane"/>
    <property type="evidence" value="ECO:0007669"/>
    <property type="project" value="UniProtKB-KW"/>
</dbReference>
<organism evidence="20 21">
    <name type="scientific">Rhypophila decipiens</name>
    <dbReference type="NCBI Taxonomy" id="261697"/>
    <lineage>
        <taxon>Eukaryota</taxon>
        <taxon>Fungi</taxon>
        <taxon>Dikarya</taxon>
        <taxon>Ascomycota</taxon>
        <taxon>Pezizomycotina</taxon>
        <taxon>Sordariomycetes</taxon>
        <taxon>Sordariomycetidae</taxon>
        <taxon>Sordariales</taxon>
        <taxon>Naviculisporaceae</taxon>
        <taxon>Rhypophila</taxon>
    </lineage>
</organism>
<feature type="binding site" description="axial binding residue" evidence="15">
    <location>
        <position position="48"/>
    </location>
    <ligand>
        <name>heme</name>
        <dbReference type="ChEBI" id="CHEBI:30413"/>
    </ligand>
    <ligandPart>
        <name>Fe</name>
        <dbReference type="ChEBI" id="CHEBI:18248"/>
    </ligandPart>
</feature>
<feature type="region of interest" description="Disordered" evidence="16">
    <location>
        <begin position="93"/>
        <end position="198"/>
    </location>
</feature>
<dbReference type="PROSITE" id="PS52012">
    <property type="entry name" value="CFEM"/>
    <property type="match status" value="1"/>
</dbReference>
<comment type="subcellular location">
    <subcellularLocation>
        <location evidence="1">Cell membrane</location>
        <topology evidence="1">Lipid-anchor</topology>
        <topology evidence="1">GPI-anchor</topology>
    </subcellularLocation>
    <subcellularLocation>
        <location evidence="2">Secreted</location>
    </subcellularLocation>
</comment>
<dbReference type="EMBL" id="MU858091">
    <property type="protein sequence ID" value="KAK4214601.1"/>
    <property type="molecule type" value="Genomic_DNA"/>
</dbReference>
<proteinExistence type="inferred from homology"/>
<evidence type="ECO:0000256" key="15">
    <source>
        <dbReference type="PROSITE-ProRule" id="PRU01356"/>
    </source>
</evidence>
<keyword evidence="13" id="KW-0325">Glycoprotein</keyword>
<dbReference type="AlphaFoldDB" id="A0AAN6Y9E6"/>
<sequence length="290" mass="29168">MVTLRTLTLLAAATLVASQTIESLDPCGQTCYNDVKAKAGTFGCAADDMSCLCAVADFKNGVHDCAKGACPAAGYGDTVLAAVNALCATAAPAAPTPEPTTAAPAPPEATSTPTPEAPITSTVPTSSVSEAAATASTTPTASSTTLETSTTPVVAGGAPTSTSTEEAAAKTTEPTTTSTTSSETTSTPESSQPKEPAGLPVAAKAGIGIGAGAAAVAILGLVAWILARQRRSKRANGFSSKHMIKISDPAPGGGRAFAGDNHYETGLSELEMKSRRYEDMVPRQQPRHMV</sequence>
<evidence type="ECO:0000256" key="12">
    <source>
        <dbReference type="ARBA" id="ARBA00023157"/>
    </source>
</evidence>
<dbReference type="GO" id="GO:0005886">
    <property type="term" value="C:plasma membrane"/>
    <property type="evidence" value="ECO:0007669"/>
    <property type="project" value="UniProtKB-SubCell"/>
</dbReference>
<feature type="compositionally biased region" description="Low complexity" evidence="16">
    <location>
        <begin position="93"/>
        <end position="191"/>
    </location>
</feature>
<gene>
    <name evidence="20" type="ORF">QBC37DRAFT_147381</name>
</gene>
<evidence type="ECO:0000256" key="1">
    <source>
        <dbReference type="ARBA" id="ARBA00004609"/>
    </source>
</evidence>
<dbReference type="Pfam" id="PF05730">
    <property type="entry name" value="CFEM"/>
    <property type="match status" value="1"/>
</dbReference>
<reference evidence="20" key="1">
    <citation type="journal article" date="2023" name="Mol. Phylogenet. Evol.">
        <title>Genome-scale phylogeny and comparative genomics of the fungal order Sordariales.</title>
        <authorList>
            <person name="Hensen N."/>
            <person name="Bonometti L."/>
            <person name="Westerberg I."/>
            <person name="Brannstrom I.O."/>
            <person name="Guillou S."/>
            <person name="Cros-Aarteil S."/>
            <person name="Calhoun S."/>
            <person name="Haridas S."/>
            <person name="Kuo A."/>
            <person name="Mondo S."/>
            <person name="Pangilinan J."/>
            <person name="Riley R."/>
            <person name="LaButti K."/>
            <person name="Andreopoulos B."/>
            <person name="Lipzen A."/>
            <person name="Chen C."/>
            <person name="Yan M."/>
            <person name="Daum C."/>
            <person name="Ng V."/>
            <person name="Clum A."/>
            <person name="Steindorff A."/>
            <person name="Ohm R.A."/>
            <person name="Martin F."/>
            <person name="Silar P."/>
            <person name="Natvig D.O."/>
            <person name="Lalanne C."/>
            <person name="Gautier V."/>
            <person name="Ament-Velasquez S.L."/>
            <person name="Kruys A."/>
            <person name="Hutchinson M.I."/>
            <person name="Powell A.J."/>
            <person name="Barry K."/>
            <person name="Miller A.N."/>
            <person name="Grigoriev I.V."/>
            <person name="Debuchy R."/>
            <person name="Gladieux P."/>
            <person name="Hiltunen Thoren M."/>
            <person name="Johannesson H."/>
        </authorList>
    </citation>
    <scope>NUCLEOTIDE SEQUENCE</scope>
    <source>
        <strain evidence="20">PSN293</strain>
    </source>
</reference>
<accession>A0AAN6Y9E6</accession>
<dbReference type="SMART" id="SM00747">
    <property type="entry name" value="CFEM"/>
    <property type="match status" value="1"/>
</dbReference>
<evidence type="ECO:0000256" key="17">
    <source>
        <dbReference type="SAM" id="Phobius"/>
    </source>
</evidence>
<keyword evidence="21" id="KW-1185">Reference proteome</keyword>
<comment type="caution">
    <text evidence="20">The sequence shown here is derived from an EMBL/GenBank/DDBJ whole genome shotgun (WGS) entry which is preliminary data.</text>
</comment>
<feature type="chain" id="PRO_5042960791" description="CFEM domain-containing protein" evidence="18">
    <location>
        <begin position="19"/>
        <end position="290"/>
    </location>
</feature>
<keyword evidence="7" id="KW-0336">GPI-anchor</keyword>
<keyword evidence="5" id="KW-0964">Secreted</keyword>
<keyword evidence="14" id="KW-0449">Lipoprotein</keyword>
<dbReference type="GO" id="GO:0046872">
    <property type="term" value="F:metal ion binding"/>
    <property type="evidence" value="ECO:0007669"/>
    <property type="project" value="UniProtKB-UniRule"/>
</dbReference>
<dbReference type="Proteomes" id="UP001301769">
    <property type="component" value="Unassembled WGS sequence"/>
</dbReference>
<keyword evidence="11 17" id="KW-0472">Membrane</keyword>
<evidence type="ECO:0000256" key="14">
    <source>
        <dbReference type="ARBA" id="ARBA00023288"/>
    </source>
</evidence>
<evidence type="ECO:0000256" key="10">
    <source>
        <dbReference type="ARBA" id="ARBA00023004"/>
    </source>
</evidence>
<dbReference type="GO" id="GO:0005576">
    <property type="term" value="C:extracellular region"/>
    <property type="evidence" value="ECO:0007669"/>
    <property type="project" value="UniProtKB-SubCell"/>
</dbReference>
<keyword evidence="4" id="KW-1003">Cell membrane</keyword>
<comment type="caution">
    <text evidence="15">Lacks conserved residue(s) required for the propagation of feature annotation.</text>
</comment>
<evidence type="ECO:0000256" key="9">
    <source>
        <dbReference type="ARBA" id="ARBA00022729"/>
    </source>
</evidence>
<evidence type="ECO:0000256" key="7">
    <source>
        <dbReference type="ARBA" id="ARBA00022622"/>
    </source>
</evidence>
<evidence type="ECO:0000256" key="6">
    <source>
        <dbReference type="ARBA" id="ARBA00022617"/>
    </source>
</evidence>
<feature type="disulfide bond" evidence="15">
    <location>
        <begin position="44"/>
        <end position="51"/>
    </location>
</feature>
<dbReference type="PANTHER" id="PTHR37928:SF1">
    <property type="entry name" value="CFEM DOMAIN PROTEIN (AFU_ORTHOLOGUE AFUA_6G14090)"/>
    <property type="match status" value="1"/>
</dbReference>
<evidence type="ECO:0000256" key="5">
    <source>
        <dbReference type="ARBA" id="ARBA00022525"/>
    </source>
</evidence>
<evidence type="ECO:0000256" key="18">
    <source>
        <dbReference type="SAM" id="SignalP"/>
    </source>
</evidence>
<evidence type="ECO:0000256" key="13">
    <source>
        <dbReference type="ARBA" id="ARBA00023180"/>
    </source>
</evidence>
<dbReference type="InterPro" id="IPR008427">
    <property type="entry name" value="Extracellular_membr_CFEM_dom"/>
</dbReference>
<comment type="similarity">
    <text evidence="3">Belongs to the RBT5 family.</text>
</comment>
<dbReference type="InterPro" id="IPR051735">
    <property type="entry name" value="CFEM_domain"/>
</dbReference>
<keyword evidence="10 15" id="KW-0408">Iron</keyword>
<keyword evidence="9 18" id="KW-0732">Signal</keyword>
<evidence type="ECO:0000256" key="4">
    <source>
        <dbReference type="ARBA" id="ARBA00022475"/>
    </source>
</evidence>
<evidence type="ECO:0000256" key="2">
    <source>
        <dbReference type="ARBA" id="ARBA00004613"/>
    </source>
</evidence>
<evidence type="ECO:0000259" key="19">
    <source>
        <dbReference type="PROSITE" id="PS52012"/>
    </source>
</evidence>
<evidence type="ECO:0000256" key="16">
    <source>
        <dbReference type="SAM" id="MobiDB-lite"/>
    </source>
</evidence>
<name>A0AAN6Y9E6_9PEZI</name>
<keyword evidence="17" id="KW-0812">Transmembrane</keyword>
<keyword evidence="17" id="KW-1133">Transmembrane helix</keyword>
<evidence type="ECO:0000313" key="21">
    <source>
        <dbReference type="Proteomes" id="UP001301769"/>
    </source>
</evidence>
<keyword evidence="6 15" id="KW-0349">Heme</keyword>
<evidence type="ECO:0000256" key="3">
    <source>
        <dbReference type="ARBA" id="ARBA00010031"/>
    </source>
</evidence>
<feature type="signal peptide" evidence="18">
    <location>
        <begin position="1"/>
        <end position="18"/>
    </location>
</feature>
<reference evidence="20" key="2">
    <citation type="submission" date="2023-05" db="EMBL/GenBank/DDBJ databases">
        <authorList>
            <consortium name="Lawrence Berkeley National Laboratory"/>
            <person name="Steindorff A."/>
            <person name="Hensen N."/>
            <person name="Bonometti L."/>
            <person name="Westerberg I."/>
            <person name="Brannstrom I.O."/>
            <person name="Guillou S."/>
            <person name="Cros-Aarteil S."/>
            <person name="Calhoun S."/>
            <person name="Haridas S."/>
            <person name="Kuo A."/>
            <person name="Mondo S."/>
            <person name="Pangilinan J."/>
            <person name="Riley R."/>
            <person name="Labutti K."/>
            <person name="Andreopoulos B."/>
            <person name="Lipzen A."/>
            <person name="Chen C."/>
            <person name="Yanf M."/>
            <person name="Daum C."/>
            <person name="Ng V."/>
            <person name="Clum A."/>
            <person name="Ohm R."/>
            <person name="Martin F."/>
            <person name="Silar P."/>
            <person name="Natvig D."/>
            <person name="Lalanne C."/>
            <person name="Gautier V."/>
            <person name="Ament-Velasquez S.L."/>
            <person name="Kruys A."/>
            <person name="Hutchinson M.I."/>
            <person name="Powell A.J."/>
            <person name="Barry K."/>
            <person name="Miller A.N."/>
            <person name="Grigoriev I.V."/>
            <person name="Debuchy R."/>
            <person name="Gladieux P."/>
            <person name="Thoren M.H."/>
            <person name="Johannesson H."/>
        </authorList>
    </citation>
    <scope>NUCLEOTIDE SEQUENCE</scope>
    <source>
        <strain evidence="20">PSN293</strain>
    </source>
</reference>
<feature type="domain" description="CFEM" evidence="19">
    <location>
        <begin position="1"/>
        <end position="114"/>
    </location>
</feature>
<feature type="transmembrane region" description="Helical" evidence="17">
    <location>
        <begin position="205"/>
        <end position="227"/>
    </location>
</feature>
<protein>
    <recommendedName>
        <fullName evidence="19">CFEM domain-containing protein</fullName>
    </recommendedName>
</protein>